<sequence>MPGLLAGWGRRKRRRRRRPVTGRHSIAENSLSSQHFSSKLLHGKQVTGGSLFQLRYQIPGVTVLTGHTVLRLVVVAITQQFYAFQPQGGDITLAQNIGIAIGAERGALRQGVQRILPGKRYLFTQSGLTHTIPPEWGNRSSRCRRVRWRAATAEGTASGVWPFPPRT</sequence>
<evidence type="ECO:0000313" key="2">
    <source>
        <dbReference type="EMBL" id="VDD85548.1"/>
    </source>
</evidence>
<dbReference type="WBParaSite" id="EVEC_0000098201-mRNA-1">
    <property type="protein sequence ID" value="EVEC_0000098201-mRNA-1"/>
    <property type="gene ID" value="EVEC_0000098201"/>
</dbReference>
<evidence type="ECO:0000256" key="1">
    <source>
        <dbReference type="SAM" id="MobiDB-lite"/>
    </source>
</evidence>
<keyword evidence="3" id="KW-1185">Reference proteome</keyword>
<dbReference type="Proteomes" id="UP000274131">
    <property type="component" value="Unassembled WGS sequence"/>
</dbReference>
<dbReference type="EMBL" id="UXUI01002377">
    <property type="protein sequence ID" value="VDD85548.1"/>
    <property type="molecule type" value="Genomic_DNA"/>
</dbReference>
<organism evidence="4">
    <name type="scientific">Enterobius vermicularis</name>
    <name type="common">Human pinworm</name>
    <dbReference type="NCBI Taxonomy" id="51028"/>
    <lineage>
        <taxon>Eukaryota</taxon>
        <taxon>Metazoa</taxon>
        <taxon>Ecdysozoa</taxon>
        <taxon>Nematoda</taxon>
        <taxon>Chromadorea</taxon>
        <taxon>Rhabditida</taxon>
        <taxon>Spirurina</taxon>
        <taxon>Oxyuridomorpha</taxon>
        <taxon>Oxyuroidea</taxon>
        <taxon>Oxyuridae</taxon>
        <taxon>Enterobius</taxon>
    </lineage>
</organism>
<gene>
    <name evidence="2" type="ORF">EVEC_LOCUS691</name>
</gene>
<reference evidence="2 3" key="2">
    <citation type="submission" date="2018-10" db="EMBL/GenBank/DDBJ databases">
        <authorList>
            <consortium name="Pathogen Informatics"/>
        </authorList>
    </citation>
    <scope>NUCLEOTIDE SEQUENCE [LARGE SCALE GENOMIC DNA]</scope>
</reference>
<accession>A0A0N4UUC6</accession>
<feature type="region of interest" description="Disordered" evidence="1">
    <location>
        <begin position="1"/>
        <end position="22"/>
    </location>
</feature>
<protein>
    <submittedName>
        <fullName evidence="4">Plug domain-containing protein</fullName>
    </submittedName>
</protein>
<dbReference type="AlphaFoldDB" id="A0A0N4UUC6"/>
<feature type="compositionally biased region" description="Basic residues" evidence="1">
    <location>
        <begin position="9"/>
        <end position="21"/>
    </location>
</feature>
<proteinExistence type="predicted"/>
<reference evidence="4" key="1">
    <citation type="submission" date="2017-02" db="UniProtKB">
        <authorList>
            <consortium name="WormBaseParasite"/>
        </authorList>
    </citation>
    <scope>IDENTIFICATION</scope>
</reference>
<evidence type="ECO:0000313" key="4">
    <source>
        <dbReference type="WBParaSite" id="EVEC_0000098201-mRNA-1"/>
    </source>
</evidence>
<evidence type="ECO:0000313" key="3">
    <source>
        <dbReference type="Proteomes" id="UP000274131"/>
    </source>
</evidence>
<name>A0A0N4UUC6_ENTVE</name>